<feature type="transmembrane region" description="Helical" evidence="1">
    <location>
        <begin position="25"/>
        <end position="45"/>
    </location>
</feature>
<keyword evidence="1" id="KW-1133">Transmembrane helix</keyword>
<keyword evidence="3" id="KW-1185">Reference proteome</keyword>
<dbReference type="InterPro" id="IPR019317">
    <property type="entry name" value="BRI3"/>
</dbReference>
<evidence type="ECO:0000313" key="2">
    <source>
        <dbReference type="EMBL" id="TFK93086.1"/>
    </source>
</evidence>
<proteinExistence type="predicted"/>
<dbReference type="Pfam" id="PF10164">
    <property type="entry name" value="BRI3"/>
    <property type="match status" value="1"/>
</dbReference>
<dbReference type="Proteomes" id="UP000308197">
    <property type="component" value="Unassembled WGS sequence"/>
</dbReference>
<dbReference type="STRING" id="1314778.A0A5C3PTW3"/>
<sequence length="59" mass="6522">MDGKTYQENLMSMCASGQHDPTKKYGIFGILMAVVCFPCGLICLFKDVENRCVRCGAKV</sequence>
<evidence type="ECO:0000256" key="1">
    <source>
        <dbReference type="SAM" id="Phobius"/>
    </source>
</evidence>
<dbReference type="EMBL" id="ML210987">
    <property type="protein sequence ID" value="TFK93086.1"/>
    <property type="molecule type" value="Genomic_DNA"/>
</dbReference>
<name>A0A5C3PTW3_9APHY</name>
<reference evidence="2 3" key="1">
    <citation type="journal article" date="2019" name="Nat. Ecol. Evol.">
        <title>Megaphylogeny resolves global patterns of mushroom evolution.</title>
        <authorList>
            <person name="Varga T."/>
            <person name="Krizsan K."/>
            <person name="Foldi C."/>
            <person name="Dima B."/>
            <person name="Sanchez-Garcia M."/>
            <person name="Sanchez-Ramirez S."/>
            <person name="Szollosi G.J."/>
            <person name="Szarkandi J.G."/>
            <person name="Papp V."/>
            <person name="Albert L."/>
            <person name="Andreopoulos W."/>
            <person name="Angelini C."/>
            <person name="Antonin V."/>
            <person name="Barry K.W."/>
            <person name="Bougher N.L."/>
            <person name="Buchanan P."/>
            <person name="Buyck B."/>
            <person name="Bense V."/>
            <person name="Catcheside P."/>
            <person name="Chovatia M."/>
            <person name="Cooper J."/>
            <person name="Damon W."/>
            <person name="Desjardin D."/>
            <person name="Finy P."/>
            <person name="Geml J."/>
            <person name="Haridas S."/>
            <person name="Hughes K."/>
            <person name="Justo A."/>
            <person name="Karasinski D."/>
            <person name="Kautmanova I."/>
            <person name="Kiss B."/>
            <person name="Kocsube S."/>
            <person name="Kotiranta H."/>
            <person name="LaButti K.M."/>
            <person name="Lechner B.E."/>
            <person name="Liimatainen K."/>
            <person name="Lipzen A."/>
            <person name="Lukacs Z."/>
            <person name="Mihaltcheva S."/>
            <person name="Morgado L.N."/>
            <person name="Niskanen T."/>
            <person name="Noordeloos M.E."/>
            <person name="Ohm R.A."/>
            <person name="Ortiz-Santana B."/>
            <person name="Ovrebo C."/>
            <person name="Racz N."/>
            <person name="Riley R."/>
            <person name="Savchenko A."/>
            <person name="Shiryaev A."/>
            <person name="Soop K."/>
            <person name="Spirin V."/>
            <person name="Szebenyi C."/>
            <person name="Tomsovsky M."/>
            <person name="Tulloss R.E."/>
            <person name="Uehling J."/>
            <person name="Grigoriev I.V."/>
            <person name="Vagvolgyi C."/>
            <person name="Papp T."/>
            <person name="Martin F.M."/>
            <person name="Miettinen O."/>
            <person name="Hibbett D.S."/>
            <person name="Nagy L.G."/>
        </authorList>
    </citation>
    <scope>NUCLEOTIDE SEQUENCE [LARGE SCALE GENOMIC DNA]</scope>
    <source>
        <strain evidence="2 3">HHB13444</strain>
    </source>
</reference>
<organism evidence="2 3">
    <name type="scientific">Polyporus arcularius HHB13444</name>
    <dbReference type="NCBI Taxonomy" id="1314778"/>
    <lineage>
        <taxon>Eukaryota</taxon>
        <taxon>Fungi</taxon>
        <taxon>Dikarya</taxon>
        <taxon>Basidiomycota</taxon>
        <taxon>Agaricomycotina</taxon>
        <taxon>Agaricomycetes</taxon>
        <taxon>Polyporales</taxon>
        <taxon>Polyporaceae</taxon>
        <taxon>Polyporus</taxon>
    </lineage>
</organism>
<dbReference type="AlphaFoldDB" id="A0A5C3PTW3"/>
<accession>A0A5C3PTW3</accession>
<gene>
    <name evidence="2" type="ORF">K466DRAFT_581297</name>
</gene>
<evidence type="ECO:0000313" key="3">
    <source>
        <dbReference type="Proteomes" id="UP000308197"/>
    </source>
</evidence>
<dbReference type="InParanoid" id="A0A5C3PTW3"/>
<keyword evidence="1" id="KW-0812">Transmembrane</keyword>
<protein>
    <submittedName>
        <fullName evidence="2">Uncharacterized protein</fullName>
    </submittedName>
</protein>
<keyword evidence="1" id="KW-0472">Membrane</keyword>